<dbReference type="InterPro" id="IPR013747">
    <property type="entry name" value="ACP_syn_III_C"/>
</dbReference>
<dbReference type="Proteomes" id="UP000324015">
    <property type="component" value="Chromosome"/>
</dbReference>
<evidence type="ECO:0000256" key="2">
    <source>
        <dbReference type="ARBA" id="ARBA00023315"/>
    </source>
</evidence>
<dbReference type="GO" id="GO:0044550">
    <property type="term" value="P:secondary metabolite biosynthetic process"/>
    <property type="evidence" value="ECO:0007669"/>
    <property type="project" value="TreeGrafter"/>
</dbReference>
<dbReference type="GO" id="GO:0016747">
    <property type="term" value="F:acyltransferase activity, transferring groups other than amino-acyl groups"/>
    <property type="evidence" value="ECO:0007669"/>
    <property type="project" value="UniProtKB-ARBA"/>
</dbReference>
<evidence type="ECO:0000313" key="4">
    <source>
        <dbReference type="EMBL" id="QES43158.1"/>
    </source>
</evidence>
<gene>
    <name evidence="4" type="ORF">DEJ49_21155</name>
</gene>
<keyword evidence="1" id="KW-0808">Transferase</keyword>
<protein>
    <submittedName>
        <fullName evidence="4">3-oxoacyl-ACP synthase</fullName>
    </submittedName>
</protein>
<dbReference type="EMBL" id="CP029191">
    <property type="protein sequence ID" value="QES43158.1"/>
    <property type="molecule type" value="Genomic_DNA"/>
</dbReference>
<evidence type="ECO:0000256" key="1">
    <source>
        <dbReference type="ARBA" id="ARBA00022679"/>
    </source>
</evidence>
<feature type="domain" description="Beta-ketoacyl-[acyl-carrier-protein] synthase III C-terminal" evidence="3">
    <location>
        <begin position="244"/>
        <end position="334"/>
    </location>
</feature>
<dbReference type="Gene3D" id="3.40.47.10">
    <property type="match status" value="2"/>
</dbReference>
<accession>A0A5P2CN68</accession>
<keyword evidence="2" id="KW-0012">Acyltransferase</keyword>
<sequence length="336" mass="35527">MRWTDIYVESAAAEFGAPQTGQEAVDLGLLPAEEVERSEQRSVSVSDGRSGPELAVAAGRTALARSGRDAQDVGLLIHADCWYQGLEFWNTAAYVQDRVLGHGDCVSYELRQMSNGGMSALENAAARLTAIPATRAALVTTGDRFADPAFPRWSTDRGLAFGDAGTAVVLSTTPGALRLVATSSYSQPMLEGLHRGEEPFLPSGSGAGPLDLVARKKGFLRGRSQEEITTRNETGMMCAVKTCLAEADADIHEMTAVVVPFFGARLSRLQCLAPLGIQPEVTLQEFGLTVGHLGAGDQAAGVAKLLEDDTLKSGDRVLLVGVGAGFSWTCAVLERS</sequence>
<proteinExistence type="predicted"/>
<dbReference type="SUPFAM" id="SSF53901">
    <property type="entry name" value="Thiolase-like"/>
    <property type="match status" value="1"/>
</dbReference>
<name>A0A5P2CN68_STRVZ</name>
<evidence type="ECO:0000313" key="5">
    <source>
        <dbReference type="Proteomes" id="UP000324015"/>
    </source>
</evidence>
<dbReference type="PANTHER" id="PTHR34069">
    <property type="entry name" value="3-OXOACYL-[ACYL-CARRIER-PROTEIN] SYNTHASE 3"/>
    <property type="match status" value="1"/>
</dbReference>
<dbReference type="InterPro" id="IPR016039">
    <property type="entry name" value="Thiolase-like"/>
</dbReference>
<dbReference type="Pfam" id="PF08541">
    <property type="entry name" value="ACP_syn_III_C"/>
    <property type="match status" value="1"/>
</dbReference>
<dbReference type="AlphaFoldDB" id="A0A5P2CN68"/>
<dbReference type="RefSeq" id="WP_150185588.1">
    <property type="nucleotide sequence ID" value="NZ_CP029191.1"/>
</dbReference>
<dbReference type="PANTHER" id="PTHR34069:SF2">
    <property type="entry name" value="BETA-KETOACYL-[ACYL-CARRIER-PROTEIN] SYNTHASE III"/>
    <property type="match status" value="1"/>
</dbReference>
<dbReference type="CDD" id="cd00827">
    <property type="entry name" value="init_cond_enzymes"/>
    <property type="match status" value="1"/>
</dbReference>
<organism evidence="4 5">
    <name type="scientific">Streptomyces venezuelae</name>
    <dbReference type="NCBI Taxonomy" id="54571"/>
    <lineage>
        <taxon>Bacteria</taxon>
        <taxon>Bacillati</taxon>
        <taxon>Actinomycetota</taxon>
        <taxon>Actinomycetes</taxon>
        <taxon>Kitasatosporales</taxon>
        <taxon>Streptomycetaceae</taxon>
        <taxon>Streptomyces</taxon>
    </lineage>
</organism>
<reference evidence="4 5" key="1">
    <citation type="submission" date="2018-05" db="EMBL/GenBank/DDBJ databases">
        <title>Streptomyces venezuelae.</title>
        <authorList>
            <person name="Kim W."/>
            <person name="Lee N."/>
            <person name="Cho B.-K."/>
        </authorList>
    </citation>
    <scope>NUCLEOTIDE SEQUENCE [LARGE SCALE GENOMIC DNA]</scope>
    <source>
        <strain evidence="4 5">ATCC 14585</strain>
    </source>
</reference>
<evidence type="ECO:0000259" key="3">
    <source>
        <dbReference type="Pfam" id="PF08541"/>
    </source>
</evidence>